<organism evidence="1 2">
    <name type="scientific">Diversispora epigaea</name>
    <dbReference type="NCBI Taxonomy" id="1348612"/>
    <lineage>
        <taxon>Eukaryota</taxon>
        <taxon>Fungi</taxon>
        <taxon>Fungi incertae sedis</taxon>
        <taxon>Mucoromycota</taxon>
        <taxon>Glomeromycotina</taxon>
        <taxon>Glomeromycetes</taxon>
        <taxon>Diversisporales</taxon>
        <taxon>Diversisporaceae</taxon>
        <taxon>Diversispora</taxon>
    </lineage>
</organism>
<dbReference type="Proteomes" id="UP000266861">
    <property type="component" value="Unassembled WGS sequence"/>
</dbReference>
<evidence type="ECO:0000313" key="1">
    <source>
        <dbReference type="EMBL" id="RHZ85150.1"/>
    </source>
</evidence>
<sequence>MHKSGSLLESDRFKDIEEIAKGEFGTIFEAKWIYGDGILKINDSNSLETISKVVSILNFGISQDPETNEYDIVLQFMPDGNLRLYRL</sequence>
<proteinExistence type="predicted"/>
<comment type="caution">
    <text evidence="1">The sequence shown here is derived from an EMBL/GenBank/DDBJ whole genome shotgun (WGS) entry which is preliminary data.</text>
</comment>
<name>A0A397JKU3_9GLOM</name>
<gene>
    <name evidence="1" type="ORF">Glove_71g37</name>
</gene>
<reference evidence="1 2" key="1">
    <citation type="submission" date="2018-08" db="EMBL/GenBank/DDBJ databases">
        <title>Genome and evolution of the arbuscular mycorrhizal fungus Diversispora epigaea (formerly Glomus versiforme) and its bacterial endosymbionts.</title>
        <authorList>
            <person name="Sun X."/>
            <person name="Fei Z."/>
            <person name="Harrison M."/>
        </authorList>
    </citation>
    <scope>NUCLEOTIDE SEQUENCE [LARGE SCALE GENOMIC DNA]</scope>
    <source>
        <strain evidence="1 2">IT104</strain>
    </source>
</reference>
<protein>
    <recommendedName>
        <fullName evidence="3">Protein kinase domain-containing protein</fullName>
    </recommendedName>
</protein>
<dbReference type="AlphaFoldDB" id="A0A397JKU3"/>
<accession>A0A397JKU3</accession>
<dbReference type="EMBL" id="PQFF01000068">
    <property type="protein sequence ID" value="RHZ85150.1"/>
    <property type="molecule type" value="Genomic_DNA"/>
</dbReference>
<keyword evidence="2" id="KW-1185">Reference proteome</keyword>
<evidence type="ECO:0000313" key="2">
    <source>
        <dbReference type="Proteomes" id="UP000266861"/>
    </source>
</evidence>
<dbReference type="OrthoDB" id="5979581at2759"/>
<dbReference type="Gene3D" id="1.10.510.10">
    <property type="entry name" value="Transferase(Phosphotransferase) domain 1"/>
    <property type="match status" value="1"/>
</dbReference>
<evidence type="ECO:0008006" key="3">
    <source>
        <dbReference type="Google" id="ProtNLM"/>
    </source>
</evidence>